<comment type="similarity">
    <text evidence="2">Belongs to the short-chain dehydrogenases/reductases (SDR) family.</text>
</comment>
<dbReference type="Pfam" id="PF13561">
    <property type="entry name" value="adh_short_C2"/>
    <property type="match status" value="1"/>
</dbReference>
<dbReference type="PANTHER" id="PTHR42879">
    <property type="entry name" value="3-OXOACYL-(ACYL-CARRIER-PROTEIN) REDUCTASE"/>
    <property type="match status" value="1"/>
</dbReference>
<dbReference type="InterPro" id="IPR050259">
    <property type="entry name" value="SDR"/>
</dbReference>
<evidence type="ECO:0000256" key="5">
    <source>
        <dbReference type="ARBA" id="ARBA00047400"/>
    </source>
</evidence>
<evidence type="ECO:0000256" key="2">
    <source>
        <dbReference type="ARBA" id="ARBA00006484"/>
    </source>
</evidence>
<dbReference type="InterPro" id="IPR036291">
    <property type="entry name" value="NAD(P)-bd_dom_sf"/>
</dbReference>
<proteinExistence type="inferred from homology"/>
<gene>
    <name evidence="6" type="ORF">JOE42_000063</name>
</gene>
<keyword evidence="3" id="KW-0134">Cell wall</keyword>
<reference evidence="6 7" key="1">
    <citation type="submission" date="2021-01" db="EMBL/GenBank/DDBJ databases">
        <title>Genomics of switchgrass bacterial isolates.</title>
        <authorList>
            <person name="Shade A."/>
        </authorList>
    </citation>
    <scope>NUCLEOTIDE SEQUENCE [LARGE SCALE GENOMIC DNA]</scope>
    <source>
        <strain evidence="6 7">PvP111</strain>
    </source>
</reference>
<comment type="subcellular location">
    <subcellularLocation>
        <location evidence="1">Secreted</location>
        <location evidence="1">Cell wall</location>
    </subcellularLocation>
</comment>
<name>A0ABS2KNV5_9NOCA</name>
<evidence type="ECO:0000256" key="4">
    <source>
        <dbReference type="ARBA" id="ARBA00040781"/>
    </source>
</evidence>
<comment type="caution">
    <text evidence="6">The sequence shown here is derived from an EMBL/GenBank/DDBJ whole genome shotgun (WGS) entry which is preliminary data.</text>
</comment>
<dbReference type="CDD" id="cd05233">
    <property type="entry name" value="SDR_c"/>
    <property type="match status" value="1"/>
</dbReference>
<dbReference type="Proteomes" id="UP000703038">
    <property type="component" value="Unassembled WGS sequence"/>
</dbReference>
<dbReference type="InterPro" id="IPR002347">
    <property type="entry name" value="SDR_fam"/>
</dbReference>
<organism evidence="6 7">
    <name type="scientific">Rhodococcoides corynebacterioides</name>
    <dbReference type="NCBI Taxonomy" id="53972"/>
    <lineage>
        <taxon>Bacteria</taxon>
        <taxon>Bacillati</taxon>
        <taxon>Actinomycetota</taxon>
        <taxon>Actinomycetes</taxon>
        <taxon>Mycobacteriales</taxon>
        <taxon>Nocardiaceae</taxon>
        <taxon>Rhodococcoides</taxon>
    </lineage>
</organism>
<evidence type="ECO:0000256" key="3">
    <source>
        <dbReference type="ARBA" id="ARBA00022512"/>
    </source>
</evidence>
<evidence type="ECO:0000313" key="7">
    <source>
        <dbReference type="Proteomes" id="UP000703038"/>
    </source>
</evidence>
<dbReference type="SUPFAM" id="SSF51735">
    <property type="entry name" value="NAD(P)-binding Rossmann-fold domains"/>
    <property type="match status" value="1"/>
</dbReference>
<dbReference type="Gene3D" id="3.40.50.720">
    <property type="entry name" value="NAD(P)-binding Rossmann-like Domain"/>
    <property type="match status" value="1"/>
</dbReference>
<protein>
    <recommendedName>
        <fullName evidence="4">3-oxoacyl-[acyl-carrier-protein] reductase MabA</fullName>
    </recommendedName>
</protein>
<comment type="catalytic activity">
    <reaction evidence="5">
        <text>a (3R)-hydroxyacyl-[ACP] + NADP(+) = a 3-oxoacyl-[ACP] + NADPH + H(+)</text>
        <dbReference type="Rhea" id="RHEA:17397"/>
        <dbReference type="Rhea" id="RHEA-COMP:9916"/>
        <dbReference type="Rhea" id="RHEA-COMP:9945"/>
        <dbReference type="ChEBI" id="CHEBI:15378"/>
        <dbReference type="ChEBI" id="CHEBI:57783"/>
        <dbReference type="ChEBI" id="CHEBI:58349"/>
        <dbReference type="ChEBI" id="CHEBI:78776"/>
        <dbReference type="ChEBI" id="CHEBI:78827"/>
        <dbReference type="EC" id="1.1.1.100"/>
    </reaction>
    <physiologicalReaction direction="right-to-left" evidence="5">
        <dbReference type="Rhea" id="RHEA:17399"/>
    </physiologicalReaction>
</comment>
<dbReference type="PRINTS" id="PR00081">
    <property type="entry name" value="GDHRDH"/>
</dbReference>
<dbReference type="EMBL" id="JAFBBK010000001">
    <property type="protein sequence ID" value="MBM7413330.1"/>
    <property type="molecule type" value="Genomic_DNA"/>
</dbReference>
<accession>A0ABS2KNV5</accession>
<evidence type="ECO:0000313" key="6">
    <source>
        <dbReference type="EMBL" id="MBM7413330.1"/>
    </source>
</evidence>
<sequence>MNLDLTGRRVFVSGSTRGIGYAVAAACAGEGASVVLNGRTEEKVSGAVTRLRKAVPGANVDGISANMSDPEEVSALLGRLGPVDILVNNVGVFDVAPFFEVTDDQWSHYFDVNVMSAVRLSRSLLGGMIDRGWGRIIFTGTESAIDVPVDMVHYGATKAAALALGNGLAKLTRGTAVTVNTVLAGPTYSDGVAEAVEGIASARGVPPEDLTSSLVRESSLLQRFIDPEEVADVVTFLASPRSSAINGSAIRADGGVLPTII</sequence>
<dbReference type="RefSeq" id="WP_204865932.1">
    <property type="nucleotide sequence ID" value="NZ_JAFBBK010000001.1"/>
</dbReference>
<keyword evidence="3" id="KW-0964">Secreted</keyword>
<evidence type="ECO:0000256" key="1">
    <source>
        <dbReference type="ARBA" id="ARBA00004191"/>
    </source>
</evidence>
<keyword evidence="7" id="KW-1185">Reference proteome</keyword>
<dbReference type="PRINTS" id="PR00080">
    <property type="entry name" value="SDRFAMILY"/>
</dbReference>